<gene>
    <name evidence="2" type="ORF">B842_01730</name>
</gene>
<dbReference type="AlphaFoldDB" id="A0A0B5D0N4"/>
<feature type="transmembrane region" description="Helical" evidence="1">
    <location>
        <begin position="57"/>
        <end position="78"/>
    </location>
</feature>
<dbReference type="HOGENOM" id="CLU_122387_1_0_11"/>
<organism evidence="2 3">
    <name type="scientific">Corynebacterium humireducens NBRC 106098 = DSM 45392</name>
    <dbReference type="NCBI Taxonomy" id="1223515"/>
    <lineage>
        <taxon>Bacteria</taxon>
        <taxon>Bacillati</taxon>
        <taxon>Actinomycetota</taxon>
        <taxon>Actinomycetes</taxon>
        <taxon>Mycobacteriales</taxon>
        <taxon>Corynebacteriaceae</taxon>
        <taxon>Corynebacterium</taxon>
    </lineage>
</organism>
<protein>
    <recommendedName>
        <fullName evidence="4">Alkaline shock response membrane anchor protein AmaP</fullName>
    </recommendedName>
</protein>
<keyword evidence="1" id="KW-0812">Transmembrane</keyword>
<accession>A0A0B5D0N4</accession>
<keyword evidence="1" id="KW-0472">Membrane</keyword>
<proteinExistence type="predicted"/>
<evidence type="ECO:0000313" key="2">
    <source>
        <dbReference type="EMBL" id="AJE32201.1"/>
    </source>
</evidence>
<keyword evidence="3" id="KW-1185">Reference proteome</keyword>
<name>A0A0B5D0N4_9CORY</name>
<evidence type="ECO:0000313" key="3">
    <source>
        <dbReference type="Proteomes" id="UP000031524"/>
    </source>
</evidence>
<dbReference type="RefSeq" id="WP_040084833.1">
    <property type="nucleotide sequence ID" value="NZ_BCSU01000011.1"/>
</dbReference>
<dbReference type="STRING" id="1223515.B842_01730"/>
<keyword evidence="1" id="KW-1133">Transmembrane helix</keyword>
<sequence length="185" mass="20613">MNRRINYFNRLVVLAVGLLILAGGSWAVGLYLDLPLSQRLTDFIDFPAWRAAPEQPWFDWLLAGLLVVSAVLGGWLIALNLRRYRVSRVTSPASGTAGTIELNLATLAGAIARELEEHPRVDSVLHSVTRYWDRPTMTITVRARPGADIPALRDTLEQVEKEFRAATPGITVTTEYRLHLLPADQ</sequence>
<dbReference type="Proteomes" id="UP000031524">
    <property type="component" value="Chromosome"/>
</dbReference>
<evidence type="ECO:0008006" key="4">
    <source>
        <dbReference type="Google" id="ProtNLM"/>
    </source>
</evidence>
<dbReference type="KEGG" id="chm:B842_01730"/>
<evidence type="ECO:0000256" key="1">
    <source>
        <dbReference type="SAM" id="Phobius"/>
    </source>
</evidence>
<dbReference type="OrthoDB" id="4427298at2"/>
<dbReference type="EMBL" id="CP005286">
    <property type="protein sequence ID" value="AJE32201.1"/>
    <property type="molecule type" value="Genomic_DNA"/>
</dbReference>
<reference evidence="2 3" key="1">
    <citation type="submission" date="2013-04" db="EMBL/GenBank/DDBJ databases">
        <title>Complete genome sequence of Corynebacterium humireducens DSM 45392(T), isolated from a wastewater-fed microbial fuel cell.</title>
        <authorList>
            <person name="Ruckert C."/>
            <person name="Albersmeier A."/>
            <person name="Kalinowski J."/>
        </authorList>
    </citation>
    <scope>NUCLEOTIDE SEQUENCE [LARGE SCALE GENOMIC DNA]</scope>
    <source>
        <strain evidence="3">MFC-5</strain>
    </source>
</reference>